<gene>
    <name evidence="1" type="ORF">RHP51_05050</name>
</gene>
<name>A0ABY9XVX9_9FLAO</name>
<reference evidence="1 2" key="1">
    <citation type="submission" date="2023-09" db="EMBL/GenBank/DDBJ databases">
        <title>Thalassobella suaedae gen. nov., sp. nov., a marine bacterium of the family Flavobacteriaceae isolated from a halophyte Suaeda japonica.</title>
        <authorList>
            <person name="Lee S.Y."/>
            <person name="Hwang C.Y."/>
        </authorList>
    </citation>
    <scope>NUCLEOTIDE SEQUENCE [LARGE SCALE GENOMIC DNA]</scope>
    <source>
        <strain evidence="1 2">HL-DH14</strain>
    </source>
</reference>
<evidence type="ECO:0000313" key="2">
    <source>
        <dbReference type="Proteomes" id="UP001302806"/>
    </source>
</evidence>
<evidence type="ECO:0000313" key="1">
    <source>
        <dbReference type="EMBL" id="WNH10069.1"/>
    </source>
</evidence>
<protein>
    <submittedName>
        <fullName evidence="1">Uncharacterized protein</fullName>
    </submittedName>
</protein>
<dbReference type="EMBL" id="CP134537">
    <property type="protein sequence ID" value="WNH10069.1"/>
    <property type="molecule type" value="Genomic_DNA"/>
</dbReference>
<proteinExistence type="predicted"/>
<organism evidence="1 2">
    <name type="scientific">Thalassobellus suaedae</name>
    <dbReference type="NCBI Taxonomy" id="3074124"/>
    <lineage>
        <taxon>Bacteria</taxon>
        <taxon>Pseudomonadati</taxon>
        <taxon>Bacteroidota</taxon>
        <taxon>Flavobacteriia</taxon>
        <taxon>Flavobacteriales</taxon>
        <taxon>Flavobacteriaceae</taxon>
        <taxon>Thalassobellus</taxon>
    </lineage>
</organism>
<sequence>MVLWSEINEHEYRAWFKEDHEYMMDLSNRLVKRVLLSQILLELDDSLEPDFEDNKYFKNVLEKSKKQCERLANDQFDRLYGIDETYVTNFTNTIDNVATLCTKLGLQDYVHLSKLLEDYAANPEKYQKDTVEFIKLDS</sequence>
<dbReference type="Proteomes" id="UP001302806">
    <property type="component" value="Chromosome"/>
</dbReference>
<accession>A0ABY9XVX9</accession>
<dbReference type="RefSeq" id="WP_415866418.1">
    <property type="nucleotide sequence ID" value="NZ_CP134537.1"/>
</dbReference>